<dbReference type="AlphaFoldDB" id="A0A098G5H4"/>
<evidence type="ECO:0000313" key="2">
    <source>
        <dbReference type="EMBL" id="CEG57707.1"/>
    </source>
</evidence>
<dbReference type="OrthoDB" id="5652692at2"/>
<dbReference type="EMBL" id="LN614827">
    <property type="protein sequence ID" value="CEG57707.1"/>
    <property type="molecule type" value="Genomic_DNA"/>
</dbReference>
<protein>
    <submittedName>
        <fullName evidence="2">Uncharacterized protein</fullName>
    </submittedName>
</protein>
<evidence type="ECO:0000256" key="1">
    <source>
        <dbReference type="SAM" id="Coils"/>
    </source>
</evidence>
<dbReference type="KEGG" id="lfa:LFA_2336"/>
<keyword evidence="3" id="KW-1185">Reference proteome</keyword>
<dbReference type="HOGENOM" id="CLU_743530_0_0_6"/>
<dbReference type="Proteomes" id="UP000032430">
    <property type="component" value="Chromosome I"/>
</dbReference>
<accession>A0A098G5H4</accession>
<feature type="coiled-coil region" evidence="1">
    <location>
        <begin position="74"/>
        <end position="108"/>
    </location>
</feature>
<dbReference type="STRING" id="1212491.LFA_2336"/>
<evidence type="ECO:0000313" key="3">
    <source>
        <dbReference type="Proteomes" id="UP000032430"/>
    </source>
</evidence>
<keyword evidence="1" id="KW-0175">Coiled coil</keyword>
<dbReference type="RefSeq" id="WP_045096158.1">
    <property type="nucleotide sequence ID" value="NZ_LN614827.1"/>
</dbReference>
<name>A0A098G5H4_9GAMM</name>
<organism evidence="2 3">
    <name type="scientific">Legionella fallonii LLAP-10</name>
    <dbReference type="NCBI Taxonomy" id="1212491"/>
    <lineage>
        <taxon>Bacteria</taxon>
        <taxon>Pseudomonadati</taxon>
        <taxon>Pseudomonadota</taxon>
        <taxon>Gammaproteobacteria</taxon>
        <taxon>Legionellales</taxon>
        <taxon>Legionellaceae</taxon>
        <taxon>Legionella</taxon>
    </lineage>
</organism>
<proteinExistence type="predicted"/>
<reference evidence="3" key="1">
    <citation type="submission" date="2014-09" db="EMBL/GenBank/DDBJ databases">
        <authorList>
            <person name="Gomez-Valero L."/>
        </authorList>
    </citation>
    <scope>NUCLEOTIDE SEQUENCE [LARGE SCALE GENOMIC DNA]</scope>
    <source>
        <strain evidence="3">ATCC700992</strain>
    </source>
</reference>
<gene>
    <name evidence="2" type="ORF">LFA_2336</name>
</gene>
<sequence length="372" mass="41996">MPQFTSDQDPVIALTLLRQSFAKKIMDAGNSSDLETKIRLADEVVKEYDESIPNLSIMDKYQESKEEPAIVLLRKELRSQLDVATRMADRYSEQFKIAQEKAAEKQAKKDRYIKLSMNSLDAQIQLIREIEYKDIPNLPELQQIADELHQTLTKIRDEYETHIKTGKRNGQTISLQEAWKLIDKQWEFAIATYHAARANLVQRLQQPLKTAAEEAVGVVRAQRARTVIGKIDKVLEELTNKIDGIGHSHPEAKNVAKNLHATLLEARDNYFVQLVNGEENGETIDADEAGTLFKARCKLAISVAMPTLEKDLSWGDYLKNMLKAIVNAAIYVVTLGHVNGFFAYSKSEASEVVATADEELQHADQISFSPQI</sequence>